<dbReference type="InterPro" id="IPR008928">
    <property type="entry name" value="6-hairpin_glycosidase_sf"/>
</dbReference>
<dbReference type="GO" id="GO:0004553">
    <property type="term" value="F:hydrolase activity, hydrolyzing O-glycosyl compounds"/>
    <property type="evidence" value="ECO:0007669"/>
    <property type="project" value="TreeGrafter"/>
</dbReference>
<dbReference type="AlphaFoldDB" id="A0AA37XGH6"/>
<organism evidence="4 5">
    <name type="scientific">Litorihabitans aurantiacus</name>
    <dbReference type="NCBI Taxonomy" id="1930061"/>
    <lineage>
        <taxon>Bacteria</taxon>
        <taxon>Bacillati</taxon>
        <taxon>Actinomycetota</taxon>
        <taxon>Actinomycetes</taxon>
        <taxon>Micrococcales</taxon>
        <taxon>Beutenbergiaceae</taxon>
        <taxon>Litorihabitans</taxon>
    </lineage>
</organism>
<evidence type="ECO:0000313" key="4">
    <source>
        <dbReference type="EMBL" id="GMA33238.1"/>
    </source>
</evidence>
<dbReference type="Gene3D" id="1.50.10.10">
    <property type="match status" value="1"/>
</dbReference>
<dbReference type="PANTHER" id="PTHR31616">
    <property type="entry name" value="TREHALASE"/>
    <property type="match status" value="1"/>
</dbReference>
<dbReference type="GO" id="GO:0005975">
    <property type="term" value="P:carbohydrate metabolic process"/>
    <property type="evidence" value="ECO:0007669"/>
    <property type="project" value="InterPro"/>
</dbReference>
<keyword evidence="5" id="KW-1185">Reference proteome</keyword>
<dbReference type="SUPFAM" id="SSF48208">
    <property type="entry name" value="Six-hairpin glycosidases"/>
    <property type="match status" value="1"/>
</dbReference>
<dbReference type="InterPro" id="IPR011613">
    <property type="entry name" value="GH15-like"/>
</dbReference>
<reference evidence="4" key="2">
    <citation type="submission" date="2023-02" db="EMBL/GenBank/DDBJ databases">
        <authorList>
            <person name="Sun Q."/>
            <person name="Mori K."/>
        </authorList>
    </citation>
    <scope>NUCLEOTIDE SEQUENCE</scope>
    <source>
        <strain evidence="4">NBRC 112290</strain>
    </source>
</reference>
<evidence type="ECO:0000256" key="1">
    <source>
        <dbReference type="SAM" id="MobiDB-lite"/>
    </source>
</evidence>
<dbReference type="EMBL" id="BSUM01000001">
    <property type="protein sequence ID" value="GMA33238.1"/>
    <property type="molecule type" value="Genomic_DNA"/>
</dbReference>
<proteinExistence type="predicted"/>
<dbReference type="PANTHER" id="PTHR31616:SF0">
    <property type="entry name" value="GLUCAN 1,4-ALPHA-GLUCOSIDASE"/>
    <property type="match status" value="1"/>
</dbReference>
<comment type="caution">
    <text evidence="4">The sequence shown here is derived from an EMBL/GenBank/DDBJ whole genome shotgun (WGS) entry which is preliminary data.</text>
</comment>
<dbReference type="Pfam" id="PF00723">
    <property type="entry name" value="Glyco_hydro_15"/>
    <property type="match status" value="1"/>
</dbReference>
<feature type="domain" description="Trehalase-like N-terminal" evidence="3">
    <location>
        <begin position="5"/>
        <end position="124"/>
    </location>
</feature>
<feature type="domain" description="GH15-like" evidence="2">
    <location>
        <begin position="230"/>
        <end position="591"/>
    </location>
</feature>
<feature type="compositionally biased region" description="Low complexity" evidence="1">
    <location>
        <begin position="628"/>
        <end position="638"/>
    </location>
</feature>
<keyword evidence="4" id="KW-0378">Hydrolase</keyword>
<gene>
    <name evidence="4" type="ORF">GCM10025875_32300</name>
</gene>
<dbReference type="InterPro" id="IPR012341">
    <property type="entry name" value="6hp_glycosidase-like_sf"/>
</dbReference>
<protein>
    <submittedName>
        <fullName evidence="4">Glycoside hydrolase family 15</fullName>
    </submittedName>
</protein>
<accession>A0AA37XGH6</accession>
<feature type="compositionally biased region" description="Low complexity" evidence="1">
    <location>
        <begin position="605"/>
        <end position="615"/>
    </location>
</feature>
<dbReference type="InterPro" id="IPR045582">
    <property type="entry name" value="Trehalase-like_N"/>
</dbReference>
<name>A0AA37XGH6_9MICO</name>
<feature type="region of interest" description="Disordered" evidence="1">
    <location>
        <begin position="605"/>
        <end position="638"/>
    </location>
</feature>
<sequence>MTSAIGDYALLADLRTGPLVSADGSIDWLCLPRFDSAAVFTAMLGTPDDGRWRMAPVDGTLVERAYEQDTFVLRSVWETPTGRAVITEFMPVGDRADLVRIAECIEGSVRIEHDLRLRPGYGVASPWVRRVGAAEVEGQEVEEQEGDGYLLAIAGPDSYVLRGPALSPDDHRHTTEHPLATGERAVWDLAWARSYQPVPPPLDVDQALADTRSYWRGWSDQVEVSGPWAEAVRRSLLVLRALTHRDTGGIVAAPTASLPEDPGGVRNWDYRFCWLRDSALTLEALLAHGRTEVAQHWRDWLLRAVAGDPQDLQIMYGIAGERELPERELDHLAGHLDSRPVRIGNGAVDQFQADVVGEVMIALAQLRDAGVAEDDFSWPLQRQMVDFAVDRIDDKDQGLWEMRGDPHFFTHSRVMIWAALDRGVRACAEHGLDAPVERWTKVRDELREEILERGVSAETGGFTQTYDNTEVDASLLQIPQTGFLPYDDPRMLATVAQMERDLMQGDLLLRYRTDGTDGLEGHEHPFLICCFWLVEQYAHSGRLEDARTLMDRLVGLTTDLGLLAEEYDVDGMRQMGNFPQAFSHLGLIRAADAIEAAQAALGDGASASDAGPLADRTPAVGPAQDPVANPAGAAAAADAEALA</sequence>
<evidence type="ECO:0000313" key="5">
    <source>
        <dbReference type="Proteomes" id="UP001157161"/>
    </source>
</evidence>
<reference evidence="4" key="1">
    <citation type="journal article" date="2014" name="Int. J. Syst. Evol. Microbiol.">
        <title>Complete genome sequence of Corynebacterium casei LMG S-19264T (=DSM 44701T), isolated from a smear-ripened cheese.</title>
        <authorList>
            <consortium name="US DOE Joint Genome Institute (JGI-PGF)"/>
            <person name="Walter F."/>
            <person name="Albersmeier A."/>
            <person name="Kalinowski J."/>
            <person name="Ruckert C."/>
        </authorList>
    </citation>
    <scope>NUCLEOTIDE SEQUENCE</scope>
    <source>
        <strain evidence="4">NBRC 112290</strain>
    </source>
</reference>
<evidence type="ECO:0000259" key="3">
    <source>
        <dbReference type="Pfam" id="PF19291"/>
    </source>
</evidence>
<dbReference type="Proteomes" id="UP001157161">
    <property type="component" value="Unassembled WGS sequence"/>
</dbReference>
<dbReference type="Pfam" id="PF19291">
    <property type="entry name" value="TREH_N"/>
    <property type="match status" value="1"/>
</dbReference>
<evidence type="ECO:0000259" key="2">
    <source>
        <dbReference type="Pfam" id="PF00723"/>
    </source>
</evidence>